<evidence type="ECO:0000313" key="3">
    <source>
        <dbReference type="EMBL" id="KPK71705.1"/>
    </source>
</evidence>
<dbReference type="AlphaFoldDB" id="A0A0S8GG08"/>
<feature type="chain" id="PRO_5006646876" description="Secretion system C-terminal sorting domain-containing protein" evidence="1">
    <location>
        <begin position="20"/>
        <end position="414"/>
    </location>
</feature>
<comment type="caution">
    <text evidence="3">The sequence shown here is derived from an EMBL/GenBank/DDBJ whole genome shotgun (WGS) entry which is preliminary data.</text>
</comment>
<dbReference type="NCBIfam" id="TIGR04183">
    <property type="entry name" value="Por_Secre_tail"/>
    <property type="match status" value="1"/>
</dbReference>
<accession>A0A0S8GG08</accession>
<dbReference type="SUPFAM" id="SSF75005">
    <property type="entry name" value="Arabinanase/levansucrase/invertase"/>
    <property type="match status" value="1"/>
</dbReference>
<reference evidence="3 4" key="1">
    <citation type="journal article" date="2015" name="Microbiome">
        <title>Genomic resolution of linkages in carbon, nitrogen, and sulfur cycling among widespread estuary sediment bacteria.</title>
        <authorList>
            <person name="Baker B.J."/>
            <person name="Lazar C.S."/>
            <person name="Teske A.P."/>
            <person name="Dick G.J."/>
        </authorList>
    </citation>
    <scope>NUCLEOTIDE SEQUENCE [LARGE SCALE GENOMIC DNA]</scope>
    <source>
        <strain evidence="3">SM23_60</strain>
    </source>
</reference>
<organism evidence="3 4">
    <name type="scientific">candidate division WOR_3 bacterium SM23_60</name>
    <dbReference type="NCBI Taxonomy" id="1703780"/>
    <lineage>
        <taxon>Bacteria</taxon>
        <taxon>Bacteria division WOR-3</taxon>
    </lineage>
</organism>
<evidence type="ECO:0000313" key="4">
    <source>
        <dbReference type="Proteomes" id="UP000051096"/>
    </source>
</evidence>
<dbReference type="InterPro" id="IPR026444">
    <property type="entry name" value="Secre_tail"/>
</dbReference>
<gene>
    <name evidence="3" type="ORF">AMJ87_06875</name>
</gene>
<dbReference type="SUPFAM" id="SSF50939">
    <property type="entry name" value="Sialidases"/>
    <property type="match status" value="1"/>
</dbReference>
<name>A0A0S8GG08_UNCW3</name>
<keyword evidence="1" id="KW-0732">Signal</keyword>
<proteinExistence type="predicted"/>
<dbReference type="InterPro" id="IPR036278">
    <property type="entry name" value="Sialidase_sf"/>
</dbReference>
<feature type="signal peptide" evidence="1">
    <location>
        <begin position="1"/>
        <end position="19"/>
    </location>
</feature>
<dbReference type="Proteomes" id="UP000051096">
    <property type="component" value="Unassembled WGS sequence"/>
</dbReference>
<evidence type="ECO:0000259" key="2">
    <source>
        <dbReference type="Pfam" id="PF18962"/>
    </source>
</evidence>
<evidence type="ECO:0000256" key="1">
    <source>
        <dbReference type="SAM" id="SignalP"/>
    </source>
</evidence>
<dbReference type="Pfam" id="PF18962">
    <property type="entry name" value="Por_Secre_tail"/>
    <property type="match status" value="1"/>
</dbReference>
<protein>
    <recommendedName>
        <fullName evidence="2">Secretion system C-terminal sorting domain-containing protein</fullName>
    </recommendedName>
</protein>
<dbReference type="Gene3D" id="2.120.10.10">
    <property type="match status" value="1"/>
</dbReference>
<feature type="domain" description="Secretion system C-terminal sorting" evidence="2">
    <location>
        <begin position="341"/>
        <end position="412"/>
    </location>
</feature>
<dbReference type="InterPro" id="IPR023296">
    <property type="entry name" value="Glyco_hydro_beta-prop_sf"/>
</dbReference>
<dbReference type="EMBL" id="LJUO01000057">
    <property type="protein sequence ID" value="KPK71705.1"/>
    <property type="molecule type" value="Genomic_DNA"/>
</dbReference>
<sequence length="414" mass="47463">MKVTNSLPVVLLLCCILHADPVVVSGGPENDYESWITRLRDHRLMLIFCRNPDWESGDLYVTFSHDSGRTWDSAVAIIEDTLNQSTVSFVQMPDDTLRLWYASNEIDDYQIYTAFSTDGTVWNKQGPVDLGWQPWDRHYDPSVILEHDGSLTMSYRGPDGGYIAHCPAAGTWDTAKTCVAPLAYRPRIMKHSNGTYLYAYHRRTGGPYDYDIFVRTSTDRLNWSDSVRLTFNLNSHDPFPNETPDSAYLVYYAKAEYPAYNLYRRRSFDAINWEPEEQITVASNNNTQPHFFCGSNDIYLAWAYAVNYPYDHDVYFERSLYLGAAEKTTCEIQNRAGTLDVYPNPCADVLTVCSNTRETLPTHTIYDVQGRVLYTSTTQLPASRYDVRWLPNGAYFLEVSSGDDCLIRRFVVIH</sequence>